<evidence type="ECO:0000256" key="1">
    <source>
        <dbReference type="SAM" id="MobiDB-lite"/>
    </source>
</evidence>
<reference evidence="2" key="2">
    <citation type="submission" date="2015-11" db="EMBL/GenBank/DDBJ databases">
        <authorList>
            <person name="Zhang Y."/>
            <person name="Guo Z."/>
        </authorList>
    </citation>
    <scope>NUCLEOTIDE SEQUENCE</scope>
</reference>
<dbReference type="AlphaFoldDB" id="A0A068Y4P6"/>
<feature type="region of interest" description="Disordered" evidence="1">
    <location>
        <begin position="46"/>
        <end position="65"/>
    </location>
</feature>
<feature type="compositionally biased region" description="Polar residues" evidence="1">
    <location>
        <begin position="88"/>
        <end position="100"/>
    </location>
</feature>
<dbReference type="OMA" id="NCEQIAQ"/>
<sequence>MSNLDRHWHHMEETDAAANFERALQSLTVKEDLHWAPVEEATCQVLSTTPSESTEEKESGVDDDDDNDIIAQALRKAGVISPTPPKPTCSSAVAPQQSVPTDTTDYYNALPIYHEPSSTNPPTGNVNISAVAGHCIRIVRVLSSSSPSPAPLTTANPLPPLPPSLPHSLATPCRKRANSEQIAQHIPKCMRLSYADPGADASVTTSTAGAATASNTTTKYPCRLLCLRARRPTSVPSSQSVQLASISTNDHYSAPPTTIYQCPLINTQTGNANIPAGAAPPARIIKILPSPSPAPRSHPPSSLPLPLPHPLATGSQMGGNCEQIAQHFSRYMQFSSVNPDTAASVAVAAVNTATATAAAVAASNATMNDRDRPPRRRARRRASAPSSQTHLN</sequence>
<organism evidence="2 3">
    <name type="scientific">Echinococcus multilocularis</name>
    <name type="common">Fox tapeworm</name>
    <dbReference type="NCBI Taxonomy" id="6211"/>
    <lineage>
        <taxon>Eukaryota</taxon>
        <taxon>Metazoa</taxon>
        <taxon>Spiralia</taxon>
        <taxon>Lophotrochozoa</taxon>
        <taxon>Platyhelminthes</taxon>
        <taxon>Cestoda</taxon>
        <taxon>Eucestoda</taxon>
        <taxon>Cyclophyllidea</taxon>
        <taxon>Taeniidae</taxon>
        <taxon>Echinococcus</taxon>
    </lineage>
</organism>
<dbReference type="OrthoDB" id="10466615at2759"/>
<evidence type="ECO:0000313" key="2">
    <source>
        <dbReference type="EMBL" id="CDS39770.1"/>
    </source>
</evidence>
<accession>A0A068Y4P6</accession>
<dbReference type="EMBL" id="LN902842">
    <property type="protein sequence ID" value="CDS39770.1"/>
    <property type="molecule type" value="Genomic_DNA"/>
</dbReference>
<reference evidence="2" key="1">
    <citation type="journal article" date="2013" name="Nature">
        <title>The genomes of four tapeworm species reveal adaptations to parasitism.</title>
        <authorList>
            <person name="Tsai I.J."/>
            <person name="Zarowiecki M."/>
            <person name="Holroyd N."/>
            <person name="Garciarrubio A."/>
            <person name="Sanchez-Flores A."/>
            <person name="Brooks K.L."/>
            <person name="Tracey A."/>
            <person name="Bobes R.J."/>
            <person name="Fragoso G."/>
            <person name="Sciutto E."/>
            <person name="Aslett M."/>
            <person name="Beasley H."/>
            <person name="Bennett H.M."/>
            <person name="Cai J."/>
            <person name="Camicia F."/>
            <person name="Clark R."/>
            <person name="Cucher M."/>
            <person name="De Silva N."/>
            <person name="Day T.A."/>
            <person name="Deplazes P."/>
            <person name="Estrada K."/>
            <person name="Fernandez C."/>
            <person name="Holland P.W."/>
            <person name="Hou J."/>
            <person name="Hu S."/>
            <person name="Huckvale T."/>
            <person name="Hung S.S."/>
            <person name="Kamenetzky L."/>
            <person name="Keane J.A."/>
            <person name="Kiss F."/>
            <person name="Koziol U."/>
            <person name="Lambert O."/>
            <person name="Liu K."/>
            <person name="Luo X."/>
            <person name="Luo Y."/>
            <person name="Macchiaroli N."/>
            <person name="Nichol S."/>
            <person name="Paps J."/>
            <person name="Parkinson J."/>
            <person name="Pouchkina-Stantcheva N."/>
            <person name="Riddiford N."/>
            <person name="Rosenzvit M."/>
            <person name="Salinas G."/>
            <person name="Wasmuth J.D."/>
            <person name="Zamanian M."/>
            <person name="Zheng Y."/>
            <person name="Cai X."/>
            <person name="Soberon X."/>
            <person name="Olson P.D."/>
            <person name="Laclette J.P."/>
            <person name="Brehm K."/>
            <person name="Berriman M."/>
            <person name="Garciarrubio A."/>
            <person name="Bobes R.J."/>
            <person name="Fragoso G."/>
            <person name="Sanchez-Flores A."/>
            <person name="Estrada K."/>
            <person name="Cevallos M.A."/>
            <person name="Morett E."/>
            <person name="Gonzalez V."/>
            <person name="Portillo T."/>
            <person name="Ochoa-Leyva A."/>
            <person name="Jose M.V."/>
            <person name="Sciutto E."/>
            <person name="Landa A."/>
            <person name="Jimenez L."/>
            <person name="Valdes V."/>
            <person name="Carrero J.C."/>
            <person name="Larralde C."/>
            <person name="Morales-Montor J."/>
            <person name="Limon-Lason J."/>
            <person name="Soberon X."/>
            <person name="Laclette J.P."/>
        </authorList>
    </citation>
    <scope>NUCLEOTIDE SEQUENCE [LARGE SCALE GENOMIC DNA]</scope>
</reference>
<feature type="compositionally biased region" description="Basic residues" evidence="1">
    <location>
        <begin position="373"/>
        <end position="382"/>
    </location>
</feature>
<feature type="region of interest" description="Disordered" evidence="1">
    <location>
        <begin position="287"/>
        <end position="311"/>
    </location>
</feature>
<feature type="region of interest" description="Disordered" evidence="1">
    <location>
        <begin position="359"/>
        <end position="392"/>
    </location>
</feature>
<proteinExistence type="predicted"/>
<protein>
    <submittedName>
        <fullName evidence="2">Uncharacterized protein</fullName>
    </submittedName>
</protein>
<evidence type="ECO:0000313" key="3">
    <source>
        <dbReference type="Proteomes" id="UP000017246"/>
    </source>
</evidence>
<feature type="compositionally biased region" description="Low complexity" evidence="1">
    <location>
        <begin position="383"/>
        <end position="392"/>
    </location>
</feature>
<gene>
    <name evidence="2" type="ORF">EmuJ_000731700</name>
</gene>
<feature type="compositionally biased region" description="Pro residues" evidence="1">
    <location>
        <begin position="290"/>
        <end position="309"/>
    </location>
</feature>
<feature type="region of interest" description="Disordered" evidence="1">
    <location>
        <begin position="79"/>
        <end position="100"/>
    </location>
</feature>
<dbReference type="Proteomes" id="UP000017246">
    <property type="component" value="Unassembled WGS sequence"/>
</dbReference>
<keyword evidence="3" id="KW-1185">Reference proteome</keyword>
<name>A0A068Y4P6_ECHMU</name>